<dbReference type="PANTHER" id="PTHR41349:SF1">
    <property type="entry name" value="PROTEIN CBG08683"/>
    <property type="match status" value="1"/>
</dbReference>
<dbReference type="InterPro" id="IPR036691">
    <property type="entry name" value="Endo/exonu/phosph_ase_sf"/>
</dbReference>
<evidence type="ECO:0000259" key="3">
    <source>
        <dbReference type="Pfam" id="PF03372"/>
    </source>
</evidence>
<dbReference type="Pfam" id="PF05345">
    <property type="entry name" value="He_PIG"/>
    <property type="match status" value="1"/>
</dbReference>
<accession>A0A9X4BJE4</accession>
<evidence type="ECO:0000256" key="1">
    <source>
        <dbReference type="SAM" id="MobiDB-lite"/>
    </source>
</evidence>
<evidence type="ECO:0000313" key="5">
    <source>
        <dbReference type="Proteomes" id="UP001139971"/>
    </source>
</evidence>
<dbReference type="InterPro" id="IPR013783">
    <property type="entry name" value="Ig-like_fold"/>
</dbReference>
<feature type="region of interest" description="Disordered" evidence="1">
    <location>
        <begin position="433"/>
        <end position="453"/>
    </location>
</feature>
<protein>
    <submittedName>
        <fullName evidence="4">Endonuclease/exonuclease/phosphatase family protein</fullName>
    </submittedName>
</protein>
<dbReference type="Gene3D" id="2.60.40.10">
    <property type="entry name" value="Immunoglobulins"/>
    <property type="match status" value="1"/>
</dbReference>
<dbReference type="GO" id="GO:0016020">
    <property type="term" value="C:membrane"/>
    <property type="evidence" value="ECO:0007669"/>
    <property type="project" value="InterPro"/>
</dbReference>
<dbReference type="GO" id="GO:0004519">
    <property type="term" value="F:endonuclease activity"/>
    <property type="evidence" value="ECO:0007669"/>
    <property type="project" value="UniProtKB-KW"/>
</dbReference>
<dbReference type="Proteomes" id="UP001139971">
    <property type="component" value="Unassembled WGS sequence"/>
</dbReference>
<dbReference type="AlphaFoldDB" id="A0A9X4BJE4"/>
<keyword evidence="4" id="KW-0378">Hydrolase</keyword>
<dbReference type="RefSeq" id="WP_263542235.1">
    <property type="nucleotide sequence ID" value="NZ_JAOVZO020000018.1"/>
</dbReference>
<dbReference type="InterPro" id="IPR005135">
    <property type="entry name" value="Endo/exonuclease/phosphatase"/>
</dbReference>
<comment type="caution">
    <text evidence="4">The sequence shown here is derived from an EMBL/GenBank/DDBJ whole genome shotgun (WGS) entry which is preliminary data.</text>
</comment>
<name>A0A9X4BJE4_9GAMM</name>
<proteinExistence type="predicted"/>
<evidence type="ECO:0000313" key="4">
    <source>
        <dbReference type="EMBL" id="MDC8014548.1"/>
    </source>
</evidence>
<feature type="domain" description="Endonuclease/exonuclease/phosphatase" evidence="3">
    <location>
        <begin position="224"/>
        <end position="494"/>
    </location>
</feature>
<sequence>MKLLCFFAALGCAAAANAGTLSLDRGSYEIGDTITATYTTDQPGDLNWLGVYRQPGNGPVNGVYVGPSIVWTYAPTASGTKTLATSTLTPGRHVMYFLLNDGYVSTATPVEFDVVPRQTDTSLAFLAGAIAERNARVGDAYAGSVRGAARAPAAATLTYAKNGGPAWLAVAANGDLSGTPGEADIGDNAFALTVSDGTGASASASLAIRVRAAGEPVVDTLRVMSFNAWQGGSRVDAARDKQRRIVFAQNADVVGIQEDAGTAQALATALGWSHRTLGGLAILSRYPIVGEARADFGGGPIALGVRVRVAEAPPQEIVVWTTQLAYSPYGPYDACFGGYQAADLVRRENESGRVAAIDATLAAMQPQIADRALTDVVLTGDFNAPSHLDWTEATSAQHCNAGAVAWPATRAVENAGLADTYRAVHPDAAAQAGNTWSPIYPQHGGASGKDEPQDRIDYVFHAGDDWRAAASESVVIGTPAAYPNVAANVWPSDHAAVVTTFDYVATGDAVFVDGFEDVARLEE</sequence>
<keyword evidence="4" id="KW-0540">Nuclease</keyword>
<keyword evidence="5" id="KW-1185">Reference proteome</keyword>
<dbReference type="PANTHER" id="PTHR41349">
    <property type="match status" value="1"/>
</dbReference>
<organism evidence="4 5">
    <name type="scientific">Tahibacter soli</name>
    <dbReference type="NCBI Taxonomy" id="2983605"/>
    <lineage>
        <taxon>Bacteria</taxon>
        <taxon>Pseudomonadati</taxon>
        <taxon>Pseudomonadota</taxon>
        <taxon>Gammaproteobacteria</taxon>
        <taxon>Lysobacterales</taxon>
        <taxon>Rhodanobacteraceae</taxon>
        <taxon>Tahibacter</taxon>
    </lineage>
</organism>
<evidence type="ECO:0000256" key="2">
    <source>
        <dbReference type="SAM" id="SignalP"/>
    </source>
</evidence>
<dbReference type="InterPro" id="IPR015919">
    <property type="entry name" value="Cadherin-like_sf"/>
</dbReference>
<feature type="chain" id="PRO_5040898648" evidence="2">
    <location>
        <begin position="19"/>
        <end position="523"/>
    </location>
</feature>
<dbReference type="EMBL" id="JAOVZO020000018">
    <property type="protein sequence ID" value="MDC8014548.1"/>
    <property type="molecule type" value="Genomic_DNA"/>
</dbReference>
<dbReference type="Gene3D" id="3.60.10.10">
    <property type="entry name" value="Endonuclease/exonuclease/phosphatase"/>
    <property type="match status" value="1"/>
</dbReference>
<reference evidence="4" key="1">
    <citation type="submission" date="2023-02" db="EMBL/GenBank/DDBJ databases">
        <title>Tahibacter soli sp. nov. isolated from soil.</title>
        <authorList>
            <person name="Baek J.H."/>
            <person name="Lee J.K."/>
            <person name="Choi D.G."/>
            <person name="Jeon C.O."/>
        </authorList>
    </citation>
    <scope>NUCLEOTIDE SEQUENCE</scope>
    <source>
        <strain evidence="4">BL</strain>
    </source>
</reference>
<dbReference type="SUPFAM" id="SSF49313">
    <property type="entry name" value="Cadherin-like"/>
    <property type="match status" value="1"/>
</dbReference>
<dbReference type="SUPFAM" id="SSF56219">
    <property type="entry name" value="DNase I-like"/>
    <property type="match status" value="1"/>
</dbReference>
<feature type="signal peptide" evidence="2">
    <location>
        <begin position="1"/>
        <end position="18"/>
    </location>
</feature>
<gene>
    <name evidence="4" type="ORF">OD750_018540</name>
</gene>
<keyword evidence="4" id="KW-0255">Endonuclease</keyword>
<dbReference type="Pfam" id="PF03372">
    <property type="entry name" value="Exo_endo_phos"/>
    <property type="match status" value="1"/>
</dbReference>
<keyword evidence="2" id="KW-0732">Signal</keyword>
<dbReference type="GO" id="GO:0005509">
    <property type="term" value="F:calcium ion binding"/>
    <property type="evidence" value="ECO:0007669"/>
    <property type="project" value="InterPro"/>
</dbReference>